<dbReference type="Gene3D" id="3.40.50.300">
    <property type="entry name" value="P-loop containing nucleotide triphosphate hydrolases"/>
    <property type="match status" value="1"/>
</dbReference>
<protein>
    <recommendedName>
        <fullName evidence="3">Phosphoribulokinase/uridine kinase domain-containing protein</fullName>
    </recommendedName>
</protein>
<dbReference type="SUPFAM" id="SSF52540">
    <property type="entry name" value="P-loop containing nucleoside triphosphate hydrolases"/>
    <property type="match status" value="1"/>
</dbReference>
<name>A0A1Y4LUM6_9FIRM</name>
<sequence>MKSIIDAINLEKELHPQATSQDISKLIYQACFGNGHMITSVKDCLDQLKQEVVQDNSKPSIQNIGNGYVRVSCSAMKKKEELYNLLFVHSSKQDPDTKLYQSLLMKYDLQPSNNLHHSKVYVDTYDPHYRIIKKEYIDYMKGIEFVYRQIQNNERILICIEGPCASGKTTFSNILHELFSLTIFHMDDYFLQPFQRVPERLEEIGGNVDYERVKKEIFDPWSKQENIVYQRYNCQTLKLEEPIHVPYRDIMVIEGSYSCHPYFKEFDTRKIWIDLDSEEQINRLEKRSKNLLERFIKEWIPKENAYFKKYDIKSTCDVII</sequence>
<organism evidence="1 2">
    <name type="scientific">Faecalitalea cylindroides</name>
    <dbReference type="NCBI Taxonomy" id="39483"/>
    <lineage>
        <taxon>Bacteria</taxon>
        <taxon>Bacillati</taxon>
        <taxon>Bacillota</taxon>
        <taxon>Erysipelotrichia</taxon>
        <taxon>Erysipelotrichales</taxon>
        <taxon>Erysipelotrichaceae</taxon>
        <taxon>Faecalitalea</taxon>
    </lineage>
</organism>
<keyword evidence="2" id="KW-1185">Reference proteome</keyword>
<proteinExistence type="predicted"/>
<dbReference type="InterPro" id="IPR027417">
    <property type="entry name" value="P-loop_NTPase"/>
</dbReference>
<dbReference type="Proteomes" id="UP000195447">
    <property type="component" value="Unassembled WGS sequence"/>
</dbReference>
<gene>
    <name evidence="1" type="ORF">B5F14_05940</name>
</gene>
<evidence type="ECO:0000313" key="2">
    <source>
        <dbReference type="Proteomes" id="UP000195447"/>
    </source>
</evidence>
<evidence type="ECO:0008006" key="3">
    <source>
        <dbReference type="Google" id="ProtNLM"/>
    </source>
</evidence>
<evidence type="ECO:0000313" key="1">
    <source>
        <dbReference type="EMBL" id="OUP60308.1"/>
    </source>
</evidence>
<comment type="caution">
    <text evidence="1">The sequence shown here is derived from an EMBL/GenBank/DDBJ whole genome shotgun (WGS) entry which is preliminary data.</text>
</comment>
<dbReference type="EMBL" id="NFKM01000010">
    <property type="protein sequence ID" value="OUP60308.1"/>
    <property type="molecule type" value="Genomic_DNA"/>
</dbReference>
<dbReference type="AlphaFoldDB" id="A0A1Y4LUM6"/>
<accession>A0A1Y4LUM6</accession>
<reference evidence="2" key="1">
    <citation type="submission" date="2017-04" db="EMBL/GenBank/DDBJ databases">
        <title>Function of individual gut microbiota members based on whole genome sequencing of pure cultures obtained from chicken caecum.</title>
        <authorList>
            <person name="Medvecky M."/>
            <person name="Cejkova D."/>
            <person name="Polansky O."/>
            <person name="Karasova D."/>
            <person name="Kubasova T."/>
            <person name="Cizek A."/>
            <person name="Rychlik I."/>
        </authorList>
    </citation>
    <scope>NUCLEOTIDE SEQUENCE [LARGE SCALE GENOMIC DNA]</scope>
    <source>
        <strain evidence="2">An178</strain>
    </source>
</reference>
<dbReference type="RefSeq" id="WP_087158650.1">
    <property type="nucleotide sequence ID" value="NZ_JAXJNR010000005.1"/>
</dbReference>